<dbReference type="Gene3D" id="1.10.10.60">
    <property type="entry name" value="Homeodomain-like"/>
    <property type="match status" value="2"/>
</dbReference>
<dbReference type="Pfam" id="PF12833">
    <property type="entry name" value="HTH_18"/>
    <property type="match status" value="1"/>
</dbReference>
<gene>
    <name evidence="5" type="ORF">J2S17_003603</name>
</gene>
<feature type="domain" description="HTH araC/xylS-type" evidence="4">
    <location>
        <begin position="159"/>
        <end position="256"/>
    </location>
</feature>
<keyword evidence="3" id="KW-0804">Transcription</keyword>
<dbReference type="InterPro" id="IPR009057">
    <property type="entry name" value="Homeodomain-like_sf"/>
</dbReference>
<dbReference type="SUPFAM" id="SSF51215">
    <property type="entry name" value="Regulatory protein AraC"/>
    <property type="match status" value="1"/>
</dbReference>
<evidence type="ECO:0000256" key="2">
    <source>
        <dbReference type="ARBA" id="ARBA00023125"/>
    </source>
</evidence>
<evidence type="ECO:0000256" key="1">
    <source>
        <dbReference type="ARBA" id="ARBA00023015"/>
    </source>
</evidence>
<evidence type="ECO:0000256" key="3">
    <source>
        <dbReference type="ARBA" id="ARBA00023163"/>
    </source>
</evidence>
<name>A0ABU0ANS7_9BACI</name>
<reference evidence="5 6" key="1">
    <citation type="submission" date="2023-07" db="EMBL/GenBank/DDBJ databases">
        <title>Genomic Encyclopedia of Type Strains, Phase IV (KMG-IV): sequencing the most valuable type-strain genomes for metagenomic binning, comparative biology and taxonomic classification.</title>
        <authorList>
            <person name="Goeker M."/>
        </authorList>
    </citation>
    <scope>NUCLEOTIDE SEQUENCE [LARGE SCALE GENOMIC DNA]</scope>
    <source>
        <strain evidence="5 6">DSM 23494</strain>
    </source>
</reference>
<keyword evidence="1" id="KW-0805">Transcription regulation</keyword>
<keyword evidence="6" id="KW-1185">Reference proteome</keyword>
<dbReference type="SUPFAM" id="SSF46689">
    <property type="entry name" value="Homeodomain-like"/>
    <property type="match status" value="1"/>
</dbReference>
<dbReference type="Proteomes" id="UP001238088">
    <property type="component" value="Unassembled WGS sequence"/>
</dbReference>
<dbReference type="SMART" id="SM00342">
    <property type="entry name" value="HTH_ARAC"/>
    <property type="match status" value="1"/>
</dbReference>
<evidence type="ECO:0000313" key="6">
    <source>
        <dbReference type="Proteomes" id="UP001238088"/>
    </source>
</evidence>
<sequence>MNKFNYKKFQGVTALSASITDFKYKKHSHREYALGVTLNGVQKYNLDGTSMLSYQNGVMLFNPEQTHDGMAGGHSALDYAMLYIDPTIILEVVNKKEMIKFQKPIVYNRELASSIINLHNSITSQKDDVLCCELIINLIGKVVQIDPINKYKAENVRIKKAKEIMHSNLSKTLKLEEICIELGISNYQFIRLFNAQTGISPYQYYLNCKVERAKKVIEDKRDVYIAVTECGFVDLTHLNKHFKRIYGTTAFEYNSQLN</sequence>
<dbReference type="InterPro" id="IPR003313">
    <property type="entry name" value="AraC-bd"/>
</dbReference>
<evidence type="ECO:0000259" key="4">
    <source>
        <dbReference type="PROSITE" id="PS01124"/>
    </source>
</evidence>
<dbReference type="EMBL" id="JAUSUB010000016">
    <property type="protein sequence ID" value="MDQ0271715.1"/>
    <property type="molecule type" value="Genomic_DNA"/>
</dbReference>
<dbReference type="PANTHER" id="PTHR46796">
    <property type="entry name" value="HTH-TYPE TRANSCRIPTIONAL ACTIVATOR RHAS-RELATED"/>
    <property type="match status" value="1"/>
</dbReference>
<keyword evidence="2" id="KW-0238">DNA-binding</keyword>
<dbReference type="PROSITE" id="PS01124">
    <property type="entry name" value="HTH_ARAC_FAMILY_2"/>
    <property type="match status" value="1"/>
</dbReference>
<accession>A0ABU0ANS7</accession>
<dbReference type="RefSeq" id="WP_307477047.1">
    <property type="nucleotide sequence ID" value="NZ_JAUSUB010000016.1"/>
</dbReference>
<organism evidence="5 6">
    <name type="scientific">Cytobacillus purgationiresistens</name>
    <dbReference type="NCBI Taxonomy" id="863449"/>
    <lineage>
        <taxon>Bacteria</taxon>
        <taxon>Bacillati</taxon>
        <taxon>Bacillota</taxon>
        <taxon>Bacilli</taxon>
        <taxon>Bacillales</taxon>
        <taxon>Bacillaceae</taxon>
        <taxon>Cytobacillus</taxon>
    </lineage>
</organism>
<proteinExistence type="predicted"/>
<dbReference type="Pfam" id="PF02311">
    <property type="entry name" value="AraC_binding"/>
    <property type="match status" value="1"/>
</dbReference>
<protein>
    <submittedName>
        <fullName evidence="5">AraC-like DNA-binding protein</fullName>
    </submittedName>
</protein>
<comment type="caution">
    <text evidence="5">The sequence shown here is derived from an EMBL/GenBank/DDBJ whole genome shotgun (WGS) entry which is preliminary data.</text>
</comment>
<dbReference type="InterPro" id="IPR050204">
    <property type="entry name" value="AraC_XylS_family_regulators"/>
</dbReference>
<dbReference type="InterPro" id="IPR018060">
    <property type="entry name" value="HTH_AraC"/>
</dbReference>
<dbReference type="InterPro" id="IPR037923">
    <property type="entry name" value="HTH-like"/>
</dbReference>
<evidence type="ECO:0000313" key="5">
    <source>
        <dbReference type="EMBL" id="MDQ0271715.1"/>
    </source>
</evidence>
<dbReference type="PANTHER" id="PTHR46796:SF2">
    <property type="entry name" value="TRANSCRIPTIONAL REGULATORY PROTEIN"/>
    <property type="match status" value="1"/>
</dbReference>